<reference evidence="1" key="1">
    <citation type="submission" date="2021-06" db="EMBL/GenBank/DDBJ databases">
        <authorList>
            <person name="Hodson N. C."/>
            <person name="Mongue J. A."/>
            <person name="Jaron S. K."/>
        </authorList>
    </citation>
    <scope>NUCLEOTIDE SEQUENCE</scope>
</reference>
<evidence type="ECO:0000313" key="2">
    <source>
        <dbReference type="Proteomes" id="UP000708208"/>
    </source>
</evidence>
<organism evidence="1 2">
    <name type="scientific">Allacma fusca</name>
    <dbReference type="NCBI Taxonomy" id="39272"/>
    <lineage>
        <taxon>Eukaryota</taxon>
        <taxon>Metazoa</taxon>
        <taxon>Ecdysozoa</taxon>
        <taxon>Arthropoda</taxon>
        <taxon>Hexapoda</taxon>
        <taxon>Collembola</taxon>
        <taxon>Symphypleona</taxon>
        <taxon>Sminthuridae</taxon>
        <taxon>Allacma</taxon>
    </lineage>
</organism>
<gene>
    <name evidence="1" type="ORF">AFUS01_LOCUS3963</name>
</gene>
<comment type="caution">
    <text evidence="1">The sequence shown here is derived from an EMBL/GenBank/DDBJ whole genome shotgun (WGS) entry which is preliminary data.</text>
</comment>
<protein>
    <submittedName>
        <fullName evidence="1">Uncharacterized protein</fullName>
    </submittedName>
</protein>
<keyword evidence="2" id="KW-1185">Reference proteome</keyword>
<sequence>MARSLDGTKEERTTGHFTHIGSINDGVIITIGKWFISGVDNPSDLIPLRGMGLPVGQTTTTTIHAQADTYPGFDKENEEDQYTVAKSF</sequence>
<proteinExistence type="predicted"/>
<name>A0A8J2NJ10_9HEXA</name>
<dbReference type="EMBL" id="CAJVCH010024409">
    <property type="protein sequence ID" value="CAG7696592.1"/>
    <property type="molecule type" value="Genomic_DNA"/>
</dbReference>
<evidence type="ECO:0000313" key="1">
    <source>
        <dbReference type="EMBL" id="CAG7696592.1"/>
    </source>
</evidence>
<dbReference type="Proteomes" id="UP000708208">
    <property type="component" value="Unassembled WGS sequence"/>
</dbReference>
<accession>A0A8J2NJ10</accession>
<dbReference type="AlphaFoldDB" id="A0A8J2NJ10"/>